<sequence>MSDEELRDRINRIANEIEKLEISAKQKEAYITSKIDEDFGPKISEIELNLQKQQTIYEELNTSINKLMSRKNELTPIVKALEKQYNNLKKERKKTLNSNLKAIVKEKKIKTKIIDKDIKLLEKELKTP</sequence>
<reference evidence="2" key="1">
    <citation type="journal article" date="2015" name="Nature">
        <title>Complex archaea that bridge the gap between prokaryotes and eukaryotes.</title>
        <authorList>
            <person name="Spang A."/>
            <person name="Saw J.H."/>
            <person name="Jorgensen S.L."/>
            <person name="Zaremba-Niedzwiedzka K."/>
            <person name="Martijn J."/>
            <person name="Lind A.E."/>
            <person name="van Eijk R."/>
            <person name="Schleper C."/>
            <person name="Guy L."/>
            <person name="Ettema T.J."/>
        </authorList>
    </citation>
    <scope>NUCLEOTIDE SEQUENCE</scope>
</reference>
<comment type="caution">
    <text evidence="2">The sequence shown here is derived from an EMBL/GenBank/DDBJ whole genome shotgun (WGS) entry which is preliminary data.</text>
</comment>
<dbReference type="AlphaFoldDB" id="A0A0F9E6D9"/>
<organism evidence="2">
    <name type="scientific">marine sediment metagenome</name>
    <dbReference type="NCBI Taxonomy" id="412755"/>
    <lineage>
        <taxon>unclassified sequences</taxon>
        <taxon>metagenomes</taxon>
        <taxon>ecological metagenomes</taxon>
    </lineage>
</organism>
<protein>
    <submittedName>
        <fullName evidence="2">Uncharacterized protein</fullName>
    </submittedName>
</protein>
<feature type="coiled-coil region" evidence="1">
    <location>
        <begin position="3"/>
        <end position="98"/>
    </location>
</feature>
<proteinExistence type="predicted"/>
<gene>
    <name evidence="2" type="ORF">LCGC14_2113320</name>
</gene>
<evidence type="ECO:0000313" key="2">
    <source>
        <dbReference type="EMBL" id="KKL69598.1"/>
    </source>
</evidence>
<name>A0A0F9E6D9_9ZZZZ</name>
<evidence type="ECO:0000256" key="1">
    <source>
        <dbReference type="SAM" id="Coils"/>
    </source>
</evidence>
<keyword evidence="1" id="KW-0175">Coiled coil</keyword>
<accession>A0A0F9E6D9</accession>
<dbReference type="EMBL" id="LAZR01026161">
    <property type="protein sequence ID" value="KKL69598.1"/>
    <property type="molecule type" value="Genomic_DNA"/>
</dbReference>